<organism evidence="8">
    <name type="scientific">Cyprideis torosa</name>
    <dbReference type="NCBI Taxonomy" id="163714"/>
    <lineage>
        <taxon>Eukaryota</taxon>
        <taxon>Metazoa</taxon>
        <taxon>Ecdysozoa</taxon>
        <taxon>Arthropoda</taxon>
        <taxon>Crustacea</taxon>
        <taxon>Oligostraca</taxon>
        <taxon>Ostracoda</taxon>
        <taxon>Podocopa</taxon>
        <taxon>Podocopida</taxon>
        <taxon>Cytherocopina</taxon>
        <taxon>Cytheroidea</taxon>
        <taxon>Cytherideidae</taxon>
        <taxon>Cyprideis</taxon>
    </lineage>
</organism>
<dbReference type="GO" id="GO:0006397">
    <property type="term" value="P:mRNA processing"/>
    <property type="evidence" value="ECO:0007669"/>
    <property type="project" value="UniProtKB-KW"/>
</dbReference>
<comment type="similarity">
    <text evidence="1 6">Belongs to the RBM8A family.</text>
</comment>
<comment type="subcellular location">
    <subcellularLocation>
        <location evidence="6">Nucleus</location>
    </subcellularLocation>
    <subcellularLocation>
        <location evidence="6">Nucleus speckle</location>
    </subcellularLocation>
    <subcellularLocation>
        <location evidence="6">Cytoplasm</location>
    </subcellularLocation>
</comment>
<dbReference type="PROSITE" id="PS51029">
    <property type="entry name" value="MADF"/>
    <property type="match status" value="1"/>
</dbReference>
<dbReference type="SMART" id="SM00360">
    <property type="entry name" value="RRM"/>
    <property type="match status" value="1"/>
</dbReference>
<keyword evidence="6" id="KW-0813">Transport</keyword>
<dbReference type="InterPro" id="IPR008111">
    <property type="entry name" value="RNA-bd_8"/>
</dbReference>
<comment type="subunit">
    <text evidence="6">Heterodimer with MAGOH. Part of the mRNA splicing-dependent exon junction complex (EJC) complex; the core complex contains CASC3, EIF4A3, MAGOH and RBM8A.</text>
</comment>
<dbReference type="InterPro" id="IPR000504">
    <property type="entry name" value="RRM_dom"/>
</dbReference>
<dbReference type="PANTHER" id="PTHR45894">
    <property type="entry name" value="RNA-BINDING PROTEIN 8A"/>
    <property type="match status" value="1"/>
</dbReference>
<keyword evidence="6" id="KW-0507">mRNA processing</keyword>
<dbReference type="InterPro" id="IPR035979">
    <property type="entry name" value="RBD_domain_sf"/>
</dbReference>
<keyword evidence="2 6" id="KW-0963">Cytoplasm</keyword>
<dbReference type="InterPro" id="IPR033744">
    <property type="entry name" value="RRM_RBM8"/>
</dbReference>
<sequence>MTDVVELDDAMGIDDEGDTSVEKVKEGASRRKGRGFASDSATKDEVMDYEGIDREDTEIKARAGEPQRSVEGWILFITNVNEEATEDDVEEKFAEYGPIRNLNLNLDRRTGFLKGYALVEYATYKEASAAKDALDGSSFLGQNIQVNWAFVKGSQKGRSGRRRRLREPEGKRPGLMDYYVRECLYNNSQKLHANRQAAEKAWAEITDALGFDHSDPKVCENVKTECQSLRNSYQKWLIEEKADPPSGSKAPKKRELTVELFQKRGVAEKYSDELCFLKEHLNKHRRGSGNLAGPTSDVGGSGIARGNPHKAQANRNINKGITSGAEDFNTSKVMLLTCLVGLSEEVKASGGLAISEPSEYKRKDVLSDQLRRL</sequence>
<keyword evidence="6" id="KW-0509">mRNA transport</keyword>
<dbReference type="AlphaFoldDB" id="A0A7R8W0R4"/>
<protein>
    <recommendedName>
        <fullName evidence="6">RNA-binding protein 8A</fullName>
    </recommendedName>
</protein>
<feature type="compositionally biased region" description="Basic and acidic residues" evidence="7">
    <location>
        <begin position="20"/>
        <end position="29"/>
    </location>
</feature>
<feature type="region of interest" description="Disordered" evidence="7">
    <location>
        <begin position="1"/>
        <end position="42"/>
    </location>
</feature>
<dbReference type="GO" id="GO:0005737">
    <property type="term" value="C:cytoplasm"/>
    <property type="evidence" value="ECO:0007669"/>
    <property type="project" value="UniProtKB-SubCell"/>
</dbReference>
<comment type="function">
    <text evidence="6">Core component of the splicing-dependent multiprotein exon junction complex (EJC) deposited at splice junctions on mRNAs.</text>
</comment>
<evidence type="ECO:0000256" key="5">
    <source>
        <dbReference type="PROSITE-ProRule" id="PRU00176"/>
    </source>
</evidence>
<dbReference type="EMBL" id="OB660083">
    <property type="protein sequence ID" value="CAD7222629.1"/>
    <property type="molecule type" value="Genomic_DNA"/>
</dbReference>
<dbReference type="GO" id="GO:0003729">
    <property type="term" value="F:mRNA binding"/>
    <property type="evidence" value="ECO:0007669"/>
    <property type="project" value="InterPro"/>
</dbReference>
<dbReference type="GO" id="GO:0016607">
    <property type="term" value="C:nuclear speck"/>
    <property type="evidence" value="ECO:0007669"/>
    <property type="project" value="UniProtKB-SubCell"/>
</dbReference>
<dbReference type="Pfam" id="PF00076">
    <property type="entry name" value="RRM_1"/>
    <property type="match status" value="1"/>
</dbReference>
<dbReference type="PRINTS" id="PR01738">
    <property type="entry name" value="RNABINDINGM8"/>
</dbReference>
<keyword evidence="4 6" id="KW-0539">Nucleus</keyword>
<keyword evidence="6" id="KW-0508">mRNA splicing</keyword>
<reference evidence="8" key="1">
    <citation type="submission" date="2020-11" db="EMBL/GenBank/DDBJ databases">
        <authorList>
            <person name="Tran Van P."/>
        </authorList>
    </citation>
    <scope>NUCLEOTIDE SEQUENCE</scope>
</reference>
<dbReference type="Gene3D" id="3.30.70.330">
    <property type="match status" value="1"/>
</dbReference>
<evidence type="ECO:0000256" key="2">
    <source>
        <dbReference type="ARBA" id="ARBA00022490"/>
    </source>
</evidence>
<dbReference type="Pfam" id="PF10545">
    <property type="entry name" value="MADF_DNA_bdg"/>
    <property type="match status" value="1"/>
</dbReference>
<evidence type="ECO:0000256" key="4">
    <source>
        <dbReference type="ARBA" id="ARBA00023242"/>
    </source>
</evidence>
<dbReference type="CDD" id="cd12324">
    <property type="entry name" value="RRM_RBM8"/>
    <property type="match status" value="1"/>
</dbReference>
<evidence type="ECO:0000256" key="7">
    <source>
        <dbReference type="SAM" id="MobiDB-lite"/>
    </source>
</evidence>
<gene>
    <name evidence="8" type="ORF">CTOB1V02_LOCUS631</name>
</gene>
<dbReference type="InterPro" id="IPR012677">
    <property type="entry name" value="Nucleotide-bd_a/b_plait_sf"/>
</dbReference>
<evidence type="ECO:0000313" key="8">
    <source>
        <dbReference type="EMBL" id="CAD7222629.1"/>
    </source>
</evidence>
<evidence type="ECO:0000256" key="3">
    <source>
        <dbReference type="ARBA" id="ARBA00022884"/>
    </source>
</evidence>
<dbReference type="PROSITE" id="PS50102">
    <property type="entry name" value="RRM"/>
    <property type="match status" value="1"/>
</dbReference>
<dbReference type="SUPFAM" id="SSF54928">
    <property type="entry name" value="RNA-binding domain, RBD"/>
    <property type="match status" value="1"/>
</dbReference>
<accession>A0A7R8W0R4</accession>
<proteinExistence type="inferred from homology"/>
<dbReference type="InterPro" id="IPR006578">
    <property type="entry name" value="MADF-dom"/>
</dbReference>
<feature type="compositionally biased region" description="Acidic residues" evidence="7">
    <location>
        <begin position="1"/>
        <end position="19"/>
    </location>
</feature>
<evidence type="ECO:0000256" key="6">
    <source>
        <dbReference type="RuleBase" id="RU361239"/>
    </source>
</evidence>
<name>A0A7R8W0R4_9CRUS</name>
<dbReference type="GO" id="GO:0051028">
    <property type="term" value="P:mRNA transport"/>
    <property type="evidence" value="ECO:0007669"/>
    <property type="project" value="UniProtKB-KW"/>
</dbReference>
<keyword evidence="3 5" id="KW-0694">RNA-binding</keyword>
<dbReference type="OrthoDB" id="15688at2759"/>
<evidence type="ECO:0000256" key="1">
    <source>
        <dbReference type="ARBA" id="ARBA00007987"/>
    </source>
</evidence>
<dbReference type="GO" id="GO:0008380">
    <property type="term" value="P:RNA splicing"/>
    <property type="evidence" value="ECO:0007669"/>
    <property type="project" value="UniProtKB-KW"/>
</dbReference>